<dbReference type="Gene3D" id="1.20.1440.30">
    <property type="entry name" value="Biosynthetic Protein domain"/>
    <property type="match status" value="1"/>
</dbReference>
<dbReference type="PANTHER" id="PTHR31299">
    <property type="entry name" value="ESTERASE, PUTATIVE (AFU_ORTHOLOGUE AFUA_1G05850)-RELATED"/>
    <property type="match status" value="1"/>
</dbReference>
<dbReference type="InterPro" id="IPR007815">
    <property type="entry name" value="Emycin_Estase"/>
</dbReference>
<evidence type="ECO:0000313" key="1">
    <source>
        <dbReference type="EMBL" id="WUX50929.1"/>
    </source>
</evidence>
<dbReference type="SUPFAM" id="SSF159501">
    <property type="entry name" value="EreA/ChaN-like"/>
    <property type="match status" value="1"/>
</dbReference>
<dbReference type="Gene3D" id="3.40.1660.10">
    <property type="entry name" value="EreA-like (biosynthetic domain)"/>
    <property type="match status" value="1"/>
</dbReference>
<evidence type="ECO:0000313" key="2">
    <source>
        <dbReference type="Proteomes" id="UP001432209"/>
    </source>
</evidence>
<gene>
    <name evidence="1" type="ORF">OG442_04880</name>
</gene>
<organism evidence="1 2">
    <name type="scientific">Streptomyces niveus</name>
    <name type="common">Streptomyces spheroides</name>
    <dbReference type="NCBI Taxonomy" id="193462"/>
    <lineage>
        <taxon>Bacteria</taxon>
        <taxon>Bacillati</taxon>
        <taxon>Actinomycetota</taxon>
        <taxon>Actinomycetes</taxon>
        <taxon>Kitasatosporales</taxon>
        <taxon>Streptomycetaceae</taxon>
        <taxon>Streptomyces</taxon>
    </lineage>
</organism>
<keyword evidence="2" id="KW-1185">Reference proteome</keyword>
<reference evidence="1" key="1">
    <citation type="submission" date="2022-10" db="EMBL/GenBank/DDBJ databases">
        <title>The complete genomes of actinobacterial strains from the NBC collection.</title>
        <authorList>
            <person name="Joergensen T.S."/>
            <person name="Alvarez Arevalo M."/>
            <person name="Sterndorff E.B."/>
            <person name="Faurdal D."/>
            <person name="Vuksanovic O."/>
            <person name="Mourched A.-S."/>
            <person name="Charusanti P."/>
            <person name="Shaw S."/>
            <person name="Blin K."/>
            <person name="Weber T."/>
        </authorList>
    </citation>
    <scope>NUCLEOTIDE SEQUENCE</scope>
    <source>
        <strain evidence="1">NBC_01432</strain>
    </source>
</reference>
<accession>A0ABZ2A0J5</accession>
<dbReference type="InterPro" id="IPR052036">
    <property type="entry name" value="Hydrolase/PRTase-associated"/>
</dbReference>
<dbReference type="EMBL" id="CP109495">
    <property type="protein sequence ID" value="WUX50929.1"/>
    <property type="molecule type" value="Genomic_DNA"/>
</dbReference>
<dbReference type="CDD" id="cd14728">
    <property type="entry name" value="Ere-like"/>
    <property type="match status" value="1"/>
</dbReference>
<dbReference type="RefSeq" id="WP_329074580.1">
    <property type="nucleotide sequence ID" value="NZ_CP109495.1"/>
</dbReference>
<protein>
    <submittedName>
        <fullName evidence="1">Erythromycin esterase family protein</fullName>
    </submittedName>
</protein>
<sequence>MVIDESMHTTVEWSLNERARQSRLLGLGEPFHGEETFPRLRNDLLRGLVDRDRCRCVALESDCLAGRLVDDHVRGGTWHLDQVMADGFSHGFGASPANRALVTWLGEHNRTRPAADQVRFAGFDAPMENSAESGAHSPRAALDTLHTFLTANSATVPHAWARIEDLLGDEARWTNPAATMDPAQSIGDTAEVRELRLIADDLARLLASRAPQFTEDDSAEALRDAELGARTATGLLAYHAALARTDRQERMESCMGIRDAMMAANLNALATREHDHGHGPVLVFTHNEHLRRNASRNVRWSPAGAHLSRGLGPDYVAIATAIGSAPHRGIGEPPANTVEGLLAATVSAPRLVPLAELSQLVAEADDLTRRTTENRAYFPLDPARLTDFDAVLFLPHVDAPDGASEAR</sequence>
<dbReference type="Pfam" id="PF05139">
    <property type="entry name" value="Erythro_esteras"/>
    <property type="match status" value="1"/>
</dbReference>
<dbReference type="PANTHER" id="PTHR31299:SF0">
    <property type="entry name" value="ESTERASE, PUTATIVE (AFU_ORTHOLOGUE AFUA_1G05850)-RELATED"/>
    <property type="match status" value="1"/>
</dbReference>
<name>A0ABZ2A0J5_STRNV</name>
<dbReference type="Proteomes" id="UP001432209">
    <property type="component" value="Chromosome"/>
</dbReference>
<dbReference type="Gene3D" id="3.30.1870.10">
    <property type="entry name" value="EreA-like, domain 2"/>
    <property type="match status" value="1"/>
</dbReference>
<proteinExistence type="predicted"/>